<keyword evidence="1" id="KW-0472">Membrane</keyword>
<dbReference type="Pfam" id="PF01553">
    <property type="entry name" value="Acyltransferase"/>
    <property type="match status" value="1"/>
</dbReference>
<keyword evidence="1" id="KW-0812">Transmembrane</keyword>
<feature type="domain" description="Phospholipid/glycerol acyltransferase" evidence="2">
    <location>
        <begin position="87"/>
        <end position="229"/>
    </location>
</feature>
<dbReference type="RefSeq" id="WP_261697236.1">
    <property type="nucleotide sequence ID" value="NZ_CP104694.1"/>
</dbReference>
<reference evidence="3" key="1">
    <citation type="submission" date="2022-09" db="EMBL/GenBank/DDBJ databases">
        <title>Tahibacter sp. nov., isolated from a fresh water.</title>
        <authorList>
            <person name="Baek J.H."/>
            <person name="Lee J.K."/>
            <person name="Kim J.M."/>
            <person name="Jeon C.O."/>
        </authorList>
    </citation>
    <scope>NUCLEOTIDE SEQUENCE</scope>
    <source>
        <strain evidence="3">W38</strain>
    </source>
</reference>
<evidence type="ECO:0000313" key="3">
    <source>
        <dbReference type="EMBL" id="UXI70285.1"/>
    </source>
</evidence>
<dbReference type="Proteomes" id="UP001064632">
    <property type="component" value="Chromosome"/>
</dbReference>
<dbReference type="GO" id="GO:0016746">
    <property type="term" value="F:acyltransferase activity"/>
    <property type="evidence" value="ECO:0007669"/>
    <property type="project" value="UniProtKB-KW"/>
</dbReference>
<protein>
    <submittedName>
        <fullName evidence="3">Acyltransferase</fullName>
    </submittedName>
</protein>
<dbReference type="SUPFAM" id="SSF69593">
    <property type="entry name" value="Glycerol-3-phosphate (1)-acyltransferase"/>
    <property type="match status" value="1"/>
</dbReference>
<name>A0ABY6BPF2_9GAMM</name>
<dbReference type="PANTHER" id="PTHR10983">
    <property type="entry name" value="1-ACYLGLYCEROL-3-PHOSPHATE ACYLTRANSFERASE-RELATED"/>
    <property type="match status" value="1"/>
</dbReference>
<keyword evidence="3" id="KW-0808">Transferase</keyword>
<evidence type="ECO:0000259" key="2">
    <source>
        <dbReference type="SMART" id="SM00563"/>
    </source>
</evidence>
<evidence type="ECO:0000256" key="1">
    <source>
        <dbReference type="SAM" id="Phobius"/>
    </source>
</evidence>
<proteinExistence type="predicted"/>
<dbReference type="SMART" id="SM00563">
    <property type="entry name" value="PlsC"/>
    <property type="match status" value="1"/>
</dbReference>
<dbReference type="PANTHER" id="PTHR10983:SF16">
    <property type="entry name" value="LYSOCARDIOLIPIN ACYLTRANSFERASE 1"/>
    <property type="match status" value="1"/>
</dbReference>
<gene>
    <name evidence="3" type="ORF">N4264_11810</name>
</gene>
<keyword evidence="4" id="KW-1185">Reference proteome</keyword>
<organism evidence="3 4">
    <name type="scientific">Tahibacter amnicola</name>
    <dbReference type="NCBI Taxonomy" id="2976241"/>
    <lineage>
        <taxon>Bacteria</taxon>
        <taxon>Pseudomonadati</taxon>
        <taxon>Pseudomonadota</taxon>
        <taxon>Gammaproteobacteria</taxon>
        <taxon>Lysobacterales</taxon>
        <taxon>Rhodanobacteraceae</taxon>
        <taxon>Tahibacter</taxon>
    </lineage>
</organism>
<dbReference type="InterPro" id="IPR002123">
    <property type="entry name" value="Plipid/glycerol_acylTrfase"/>
</dbReference>
<dbReference type="CDD" id="cd07990">
    <property type="entry name" value="LPLAT_LCLAT1-like"/>
    <property type="match status" value="1"/>
</dbReference>
<evidence type="ECO:0000313" key="4">
    <source>
        <dbReference type="Proteomes" id="UP001064632"/>
    </source>
</evidence>
<keyword evidence="1" id="KW-1133">Transmembrane helix</keyword>
<sequence>MSIREIPRAVVAFSLIVVSTLVHATPLLLLALVKFVIPLARWRVAVSGLLVRLAESWVGVNSRLVASLTGTVLHVEGLDDLRYGGWYLVLCNHQSWADIPVLQSIFHRRIPFLKFFLKQQLIWVPVLGLAWWALDFPFMRRYTRDVLQRRPELRGKDIEATRRACAKFRDLPVSVMNFVEGTRYTPAKHVALKSPYTHLLPPRAGGVAFVLQTMGELLQAVVDVTIVYPGGRPGIWDLLSGRVREVHVHVRKLPMPDGMLQGDYENDPALRERFQTWINGLWAEKDARVSAMSR</sequence>
<feature type="transmembrane region" description="Helical" evidence="1">
    <location>
        <begin position="121"/>
        <end position="139"/>
    </location>
</feature>
<accession>A0ABY6BPF2</accession>
<dbReference type="EMBL" id="CP104694">
    <property type="protein sequence ID" value="UXI70285.1"/>
    <property type="molecule type" value="Genomic_DNA"/>
</dbReference>
<keyword evidence="3" id="KW-0012">Acyltransferase</keyword>
<dbReference type="NCBIfam" id="NF010621">
    <property type="entry name" value="PRK14014.1"/>
    <property type="match status" value="1"/>
</dbReference>